<dbReference type="PANTHER" id="PTHR22642:SF2">
    <property type="entry name" value="PROTEIN LONG AFTER FAR-RED 3"/>
    <property type="match status" value="1"/>
</dbReference>
<dbReference type="Gene3D" id="3.20.20.140">
    <property type="entry name" value="Metal-dependent hydrolases"/>
    <property type="match status" value="1"/>
</dbReference>
<keyword evidence="4" id="KW-1185">Reference proteome</keyword>
<evidence type="ECO:0000313" key="3">
    <source>
        <dbReference type="EMBL" id="GAA0560399.1"/>
    </source>
</evidence>
<evidence type="ECO:0000259" key="2">
    <source>
        <dbReference type="Pfam" id="PF07969"/>
    </source>
</evidence>
<dbReference type="InterPro" id="IPR032466">
    <property type="entry name" value="Metal_Hydrolase"/>
</dbReference>
<dbReference type="InterPro" id="IPR006311">
    <property type="entry name" value="TAT_signal"/>
</dbReference>
<reference evidence="4" key="1">
    <citation type="journal article" date="2019" name="Int. J. Syst. Evol. Microbiol.">
        <title>The Global Catalogue of Microorganisms (GCM) 10K type strain sequencing project: providing services to taxonomists for standard genome sequencing and annotation.</title>
        <authorList>
            <consortium name="The Broad Institute Genomics Platform"/>
            <consortium name="The Broad Institute Genome Sequencing Center for Infectious Disease"/>
            <person name="Wu L."/>
            <person name="Ma J."/>
        </authorList>
    </citation>
    <scope>NUCLEOTIDE SEQUENCE [LARGE SCALE GENOMIC DNA]</scope>
    <source>
        <strain evidence="4">JCM 5052</strain>
    </source>
</reference>
<protein>
    <submittedName>
        <fullName evidence="3">Amidohydrolase</fullName>
    </submittedName>
</protein>
<name>A0ABP3P4Z0_9ACTN</name>
<proteinExistence type="predicted"/>
<evidence type="ECO:0000256" key="1">
    <source>
        <dbReference type="SAM" id="MobiDB-lite"/>
    </source>
</evidence>
<dbReference type="CDD" id="cd01300">
    <property type="entry name" value="YtcJ_like"/>
    <property type="match status" value="1"/>
</dbReference>
<dbReference type="InterPro" id="IPR013108">
    <property type="entry name" value="Amidohydro_3"/>
</dbReference>
<feature type="domain" description="Amidohydrolase 3" evidence="2">
    <location>
        <begin position="119"/>
        <end position="593"/>
    </location>
</feature>
<dbReference type="Gene3D" id="2.30.40.10">
    <property type="entry name" value="Urease, subunit C, domain 1"/>
    <property type="match status" value="1"/>
</dbReference>
<dbReference type="Gene3D" id="3.10.310.70">
    <property type="match status" value="1"/>
</dbReference>
<gene>
    <name evidence="3" type="ORF">GCM10010390_73290</name>
</gene>
<dbReference type="EMBL" id="BAAABZ010000075">
    <property type="protein sequence ID" value="GAA0560399.1"/>
    <property type="molecule type" value="Genomic_DNA"/>
</dbReference>
<feature type="region of interest" description="Disordered" evidence="1">
    <location>
        <begin position="591"/>
        <end position="629"/>
    </location>
</feature>
<dbReference type="InterPro" id="IPR011059">
    <property type="entry name" value="Metal-dep_hydrolase_composite"/>
</dbReference>
<sequence>MDNEMSRRKVLHLGAAVTAGASGVVASGALGGAAAASDMAGAATSAPAVTGKKQGKDDREWDTPDSWHSPEPVDLLLFNGKLVTVDEQFSIEQAMAVHNGLIVAVGSDEVLRKCFTGKQEIDLRGQTVLPGFNDAHSHARTFSHRAIGDLQAATSIKTIRELLAAKAGDLGKGEWITGSGYDETIFDEGRKPNRQDLDEGAPDNPVYLVRQGGHSAVANSRALKLAGVDKDTPDPKGGRIERDKDGVPTGVLVEAAADLVRRHVPSLTPEEDRKGTIAGLKAYLRLGITSFTQAAGSVGEFKKWRAIYDEVGTDLPRASYYVTCTTDTPDGVKPFEGDDRLRAVALKVFADGGFTGPDARLTLPYKGVGDGEFRGSLHLTPEEFLRMFSRATDEGWTVGVHTAGDGGEGIVIDAFAKVLSERPGLDIRHHLMHLEVPLPDEYYDRMAQYGIGVVQQTNFIWSLEGLYDNYLWPVVRENVAPAGKLLERGVTFANSADVIPTGPMLGLYTSVTRRGRSGKRYAYSEERLGLEDSIRAYTIAGAYQTHQEDVKGSLEAGKYADFLVLSHDIFKVRPDHLQGVRVNETYVGGKHVYSRPKKERPSTKGREATMPSGGREGGPEEFLLTGETF</sequence>
<dbReference type="InterPro" id="IPR033932">
    <property type="entry name" value="YtcJ-like"/>
</dbReference>
<accession>A0ABP3P4Z0</accession>
<comment type="caution">
    <text evidence="3">The sequence shown here is derived from an EMBL/GenBank/DDBJ whole genome shotgun (WGS) entry which is preliminary data.</text>
</comment>
<organism evidence="3 4">
    <name type="scientific">Streptomyces mordarskii</name>
    <dbReference type="NCBI Taxonomy" id="1226758"/>
    <lineage>
        <taxon>Bacteria</taxon>
        <taxon>Bacillati</taxon>
        <taxon>Actinomycetota</taxon>
        <taxon>Actinomycetes</taxon>
        <taxon>Kitasatosporales</taxon>
        <taxon>Streptomycetaceae</taxon>
        <taxon>Streptomyces</taxon>
    </lineage>
</organism>
<dbReference type="PANTHER" id="PTHR22642">
    <property type="entry name" value="IMIDAZOLONEPROPIONASE"/>
    <property type="match status" value="1"/>
</dbReference>
<evidence type="ECO:0000313" key="4">
    <source>
        <dbReference type="Proteomes" id="UP001501576"/>
    </source>
</evidence>
<dbReference type="Pfam" id="PF07969">
    <property type="entry name" value="Amidohydro_3"/>
    <property type="match status" value="1"/>
</dbReference>
<feature type="region of interest" description="Disordered" evidence="1">
    <location>
        <begin position="42"/>
        <end position="68"/>
    </location>
</feature>
<dbReference type="SUPFAM" id="SSF51338">
    <property type="entry name" value="Composite domain of metallo-dependent hydrolases"/>
    <property type="match status" value="1"/>
</dbReference>
<dbReference type="SUPFAM" id="SSF51556">
    <property type="entry name" value="Metallo-dependent hydrolases"/>
    <property type="match status" value="1"/>
</dbReference>
<dbReference type="PROSITE" id="PS51318">
    <property type="entry name" value="TAT"/>
    <property type="match status" value="1"/>
</dbReference>
<dbReference type="Proteomes" id="UP001501576">
    <property type="component" value="Unassembled WGS sequence"/>
</dbReference>